<comment type="caution">
    <text evidence="1">The sequence shown here is derived from an EMBL/GenBank/DDBJ whole genome shotgun (WGS) entry which is preliminary data.</text>
</comment>
<proteinExistence type="predicted"/>
<protein>
    <submittedName>
        <fullName evidence="1">Uncharacterized protein</fullName>
    </submittedName>
</protein>
<evidence type="ECO:0000313" key="1">
    <source>
        <dbReference type="EMBL" id="CAI2359076.1"/>
    </source>
</evidence>
<organism evidence="1 2">
    <name type="scientific">Euplotes crassus</name>
    <dbReference type="NCBI Taxonomy" id="5936"/>
    <lineage>
        <taxon>Eukaryota</taxon>
        <taxon>Sar</taxon>
        <taxon>Alveolata</taxon>
        <taxon>Ciliophora</taxon>
        <taxon>Intramacronucleata</taxon>
        <taxon>Spirotrichea</taxon>
        <taxon>Hypotrichia</taxon>
        <taxon>Euplotida</taxon>
        <taxon>Euplotidae</taxon>
        <taxon>Moneuplotes</taxon>
    </lineage>
</organism>
<reference evidence="1" key="1">
    <citation type="submission" date="2023-07" db="EMBL/GenBank/DDBJ databases">
        <authorList>
            <consortium name="AG Swart"/>
            <person name="Singh M."/>
            <person name="Singh A."/>
            <person name="Seah K."/>
            <person name="Emmerich C."/>
        </authorList>
    </citation>
    <scope>NUCLEOTIDE SEQUENCE</scope>
    <source>
        <strain evidence="1">DP1</strain>
    </source>
</reference>
<dbReference type="AlphaFoldDB" id="A0AAD1TZ27"/>
<sequence>MAENIMFCTDLGDNELADLYEGNVFARDTFNISSQELNQDKVDLNLLEKNGFDKNIDSFSPSYDFGLSPTCNFEKVENNDEKECEKIFQITNEKKDTWQKKETTLGDQDISISLKNHPLLNSALEQENLQKIASLRTLTSNLSEQNQRMKDLIKKSSLQQFRKFYEETFRIQNIDIIKRRYASCSFTKIFQQMRLILQEMISAEYLTDELVLYTIGITRLQKLYRLLCSVDLKQEITDFINLASKFSERRFQKCLESQSFQTLLDYFLMNSVDPEIRAMQLGVKLD</sequence>
<dbReference type="EMBL" id="CAMPGE010000334">
    <property type="protein sequence ID" value="CAI2359076.1"/>
    <property type="molecule type" value="Genomic_DNA"/>
</dbReference>
<dbReference type="Proteomes" id="UP001295684">
    <property type="component" value="Unassembled WGS sequence"/>
</dbReference>
<name>A0AAD1TZ27_EUPCR</name>
<keyword evidence="2" id="KW-1185">Reference proteome</keyword>
<evidence type="ECO:0000313" key="2">
    <source>
        <dbReference type="Proteomes" id="UP001295684"/>
    </source>
</evidence>
<gene>
    <name evidence="1" type="ORF">ECRASSUSDP1_LOCUS361</name>
</gene>
<accession>A0AAD1TZ27</accession>